<protein>
    <recommendedName>
        <fullName evidence="3">Asp23/Gls24 family envelope stress response protein</fullName>
    </recommendedName>
</protein>
<comment type="caution">
    <text evidence="1">The sequence shown here is derived from an EMBL/GenBank/DDBJ whole genome shotgun (WGS) entry which is preliminary data.</text>
</comment>
<dbReference type="EMBL" id="JBHSDL010000030">
    <property type="protein sequence ID" value="MFC4377268.1"/>
    <property type="molecule type" value="Genomic_DNA"/>
</dbReference>
<dbReference type="RefSeq" id="WP_378567658.1">
    <property type="nucleotide sequence ID" value="NZ_JBHSDL010000030.1"/>
</dbReference>
<evidence type="ECO:0000313" key="1">
    <source>
        <dbReference type="EMBL" id="MFC4377268.1"/>
    </source>
</evidence>
<keyword evidence="2" id="KW-1185">Reference proteome</keyword>
<organism evidence="1 2">
    <name type="scientific">Nocardia halotolerans</name>
    <dbReference type="NCBI Taxonomy" id="1755878"/>
    <lineage>
        <taxon>Bacteria</taxon>
        <taxon>Bacillati</taxon>
        <taxon>Actinomycetota</taxon>
        <taxon>Actinomycetes</taxon>
        <taxon>Mycobacteriales</taxon>
        <taxon>Nocardiaceae</taxon>
        <taxon>Nocardia</taxon>
    </lineage>
</organism>
<name>A0ABV8VRJ7_9NOCA</name>
<proteinExistence type="predicted"/>
<accession>A0ABV8VRJ7</accession>
<dbReference type="Proteomes" id="UP001595844">
    <property type="component" value="Unassembled WGS sequence"/>
</dbReference>
<reference evidence="2" key="1">
    <citation type="journal article" date="2019" name="Int. J. Syst. Evol. Microbiol.">
        <title>The Global Catalogue of Microorganisms (GCM) 10K type strain sequencing project: providing services to taxonomists for standard genome sequencing and annotation.</title>
        <authorList>
            <consortium name="The Broad Institute Genomics Platform"/>
            <consortium name="The Broad Institute Genome Sequencing Center for Infectious Disease"/>
            <person name="Wu L."/>
            <person name="Ma J."/>
        </authorList>
    </citation>
    <scope>NUCLEOTIDE SEQUENCE [LARGE SCALE GENOMIC DNA]</scope>
    <source>
        <strain evidence="2">IBRC-M 10490</strain>
    </source>
</reference>
<evidence type="ECO:0000313" key="2">
    <source>
        <dbReference type="Proteomes" id="UP001595844"/>
    </source>
</evidence>
<evidence type="ECO:0008006" key="3">
    <source>
        <dbReference type="Google" id="ProtNLM"/>
    </source>
</evidence>
<sequence>MISETEMIDRIVAAIDAVDDVHPAVPMGLQNTRWLPWNAGRAAVDLTDAVVEIRVVAASLPLHPLLDELDAAVRPLLAGTPWAAARLRVHVVDLHTETFSDPDHDPGP</sequence>
<gene>
    <name evidence="1" type="ORF">ACFO5K_24615</name>
</gene>